<keyword evidence="5" id="KW-0274">FAD</keyword>
<evidence type="ECO:0000256" key="6">
    <source>
        <dbReference type="ARBA" id="ARBA00024806"/>
    </source>
</evidence>
<evidence type="ECO:0000313" key="8">
    <source>
        <dbReference type="EMBL" id="EHC79241.1"/>
    </source>
</evidence>
<dbReference type="Gene3D" id="3.40.30.120">
    <property type="match status" value="1"/>
</dbReference>
<dbReference type="NCBIfam" id="NF004832">
    <property type="entry name" value="PRK06184.1"/>
    <property type="match status" value="1"/>
</dbReference>
<dbReference type="InterPro" id="IPR036249">
    <property type="entry name" value="Thioredoxin-like_sf"/>
</dbReference>
<evidence type="ECO:0000256" key="2">
    <source>
        <dbReference type="ARBA" id="ARBA00007801"/>
    </source>
</evidence>
<comment type="function">
    <text evidence="6">Serves to protect the cell against DNA damage by alkyl hydroperoxides. It can use either NADH or NADPH as electron donor for direct reduction of redox dyes or of alkyl hydroperoxides when combined with the AhpC protein.</text>
</comment>
<proteinExistence type="inferred from homology"/>
<dbReference type="InterPro" id="IPR036188">
    <property type="entry name" value="FAD/NAD-bd_sf"/>
</dbReference>
<dbReference type="GO" id="GO:0071949">
    <property type="term" value="F:FAD binding"/>
    <property type="evidence" value="ECO:0007669"/>
    <property type="project" value="InterPro"/>
</dbReference>
<dbReference type="Proteomes" id="UP000003221">
    <property type="component" value="Unassembled WGS sequence"/>
</dbReference>
<evidence type="ECO:0000256" key="5">
    <source>
        <dbReference type="ARBA" id="ARBA00022827"/>
    </source>
</evidence>
<dbReference type="GO" id="GO:0016709">
    <property type="term" value="F:oxidoreductase activity, acting on paired donors, with incorporation or reduction of molecular oxygen, NAD(P)H as one donor, and incorporation of one atom of oxygen"/>
    <property type="evidence" value="ECO:0007669"/>
    <property type="project" value="UniProtKB-ARBA"/>
</dbReference>
<dbReference type="EMBL" id="AFCS01000552">
    <property type="protein sequence ID" value="EHC79241.1"/>
    <property type="molecule type" value="Genomic_DNA"/>
</dbReference>
<keyword evidence="4" id="KW-0285">Flavoprotein</keyword>
<name>G5Q2T8_SALMO</name>
<dbReference type="Gene3D" id="3.30.9.10">
    <property type="entry name" value="D-Amino Acid Oxidase, subunit A, domain 2"/>
    <property type="match status" value="1"/>
</dbReference>
<evidence type="ECO:0000256" key="1">
    <source>
        <dbReference type="ARBA" id="ARBA00001974"/>
    </source>
</evidence>
<gene>
    <name evidence="8" type="ORF">LTSEMON_2279</name>
</gene>
<dbReference type="Pfam" id="PF01494">
    <property type="entry name" value="FAD_binding_3"/>
    <property type="match status" value="1"/>
</dbReference>
<accession>G5Q2T8</accession>
<feature type="domain" description="FAD-binding" evidence="7">
    <location>
        <begin position="7"/>
        <end position="361"/>
    </location>
</feature>
<evidence type="ECO:0000256" key="3">
    <source>
        <dbReference type="ARBA" id="ARBA00020059"/>
    </source>
</evidence>
<organism evidence="8 9">
    <name type="scientific">Salmonella enterica subsp. enterica serovar Montevideo str. S5-403</name>
    <dbReference type="NCBI Taxonomy" id="913242"/>
    <lineage>
        <taxon>Bacteria</taxon>
        <taxon>Pseudomonadati</taxon>
        <taxon>Pseudomonadota</taxon>
        <taxon>Gammaproteobacteria</taxon>
        <taxon>Enterobacterales</taxon>
        <taxon>Enterobacteriaceae</taxon>
        <taxon>Salmonella</taxon>
    </lineage>
</organism>
<comment type="caution">
    <text evidence="8">The sequence shown here is derived from an EMBL/GenBank/DDBJ whole genome shotgun (WGS) entry which is preliminary data.</text>
</comment>
<comment type="similarity">
    <text evidence="2">Belongs to the PheA/TfdB FAD monooxygenase family.</text>
</comment>
<dbReference type="PRINTS" id="PR00420">
    <property type="entry name" value="RNGMNOXGNASE"/>
</dbReference>
<dbReference type="SUPFAM" id="SSF52833">
    <property type="entry name" value="Thioredoxin-like"/>
    <property type="match status" value="1"/>
</dbReference>
<dbReference type="SUPFAM" id="SSF51905">
    <property type="entry name" value="FAD/NAD(P)-binding domain"/>
    <property type="match status" value="1"/>
</dbReference>
<keyword evidence="8" id="KW-0560">Oxidoreductase</keyword>
<protein>
    <recommendedName>
        <fullName evidence="3">Alkyl hydroperoxide reductase subunit F</fullName>
    </recommendedName>
</protein>
<sequence>MTRYTTTDVLICGAGVTGLTLAIELARHGVSFRLIEKRTTPFIGSRGKGIQPRTQEIFEDLGILNKVVAAGGLYPRLRTYRHDGSYVDSVIAHHTKPTHAEPYHLPLMVPQNVTETIMREQLKAWGHRVEFGCELRHFAQTSAASYDILRKHFAQTPRTVTAYVAGPAGEEVIIAHYLIGADGGGSFVRKKLGVSFPGHTLGIHALVADASLSGLNRDVWHHFNDGDMARMITICPLAGTQLFQIQALLAPDDSQNFSADVLTAFLTERIGRTDVRIHSIPWVSKYQMNARIAEHYRVGKVFLAGDAAHVHPPTGGQGLNTSIQDAYNLGWKMAASLRGAGEELLDSYEQERRPVAESLLHLSTRLLDSQKQGGIKRERDVQQLDIQYTDSPLAHTLPERQHGLQAGERAPDAPLLGAGGQSLRLFQLLQGPDWNLLAYETHGKVIDARRNLRIHHIGEQDELIDTLGHFRESYHLAPGQCVLIRPDGYVGAFFHGKQSNDIENYLSRFSIGIKDEY</sequence>
<dbReference type="AlphaFoldDB" id="G5Q2T8"/>
<dbReference type="InterPro" id="IPR050641">
    <property type="entry name" value="RIFMO-like"/>
</dbReference>
<dbReference type="PANTHER" id="PTHR43004:SF19">
    <property type="entry name" value="BINDING MONOOXYGENASE, PUTATIVE (JCVI)-RELATED"/>
    <property type="match status" value="1"/>
</dbReference>
<evidence type="ECO:0000259" key="7">
    <source>
        <dbReference type="Pfam" id="PF01494"/>
    </source>
</evidence>
<reference evidence="8 9" key="1">
    <citation type="journal article" date="2011" name="BMC Genomics">
        <title>Genome sequencing reveals diversification of virulence factor content and possible host adaptation in distinct subpopulations of Salmonella enterica.</title>
        <authorList>
            <person name="den Bakker H.C."/>
            <person name="Moreno Switt A.I."/>
            <person name="Govoni G."/>
            <person name="Cummings C.A."/>
            <person name="Ranieri M.L."/>
            <person name="Degoricija L."/>
            <person name="Hoelzer K."/>
            <person name="Rodriguez-Rivera L.D."/>
            <person name="Brown S."/>
            <person name="Bolchacova E."/>
            <person name="Furtado M.R."/>
            <person name="Wiedmann M."/>
        </authorList>
    </citation>
    <scope>NUCLEOTIDE SEQUENCE [LARGE SCALE GENOMIC DNA]</scope>
    <source>
        <strain evidence="8 9">S5-403</strain>
    </source>
</reference>
<dbReference type="PATRIC" id="fig|913242.3.peg.1987"/>
<dbReference type="InterPro" id="IPR002938">
    <property type="entry name" value="FAD-bd"/>
</dbReference>
<evidence type="ECO:0000256" key="4">
    <source>
        <dbReference type="ARBA" id="ARBA00022630"/>
    </source>
</evidence>
<dbReference type="Gene3D" id="3.50.50.60">
    <property type="entry name" value="FAD/NAD(P)-binding domain"/>
    <property type="match status" value="1"/>
</dbReference>
<evidence type="ECO:0000313" key="9">
    <source>
        <dbReference type="Proteomes" id="UP000003221"/>
    </source>
</evidence>
<keyword evidence="8" id="KW-0503">Monooxygenase</keyword>
<comment type="cofactor">
    <cofactor evidence="1">
        <name>FAD</name>
        <dbReference type="ChEBI" id="CHEBI:57692"/>
    </cofactor>
</comment>
<dbReference type="PANTHER" id="PTHR43004">
    <property type="entry name" value="TRK SYSTEM POTASSIUM UPTAKE PROTEIN"/>
    <property type="match status" value="1"/>
</dbReference>